<evidence type="ECO:0000256" key="1">
    <source>
        <dbReference type="SAM" id="Phobius"/>
    </source>
</evidence>
<feature type="transmembrane region" description="Helical" evidence="1">
    <location>
        <begin position="6"/>
        <end position="28"/>
    </location>
</feature>
<protein>
    <submittedName>
        <fullName evidence="2">Uncharacterized protein</fullName>
    </submittedName>
</protein>
<reference evidence="2 3" key="1">
    <citation type="submission" date="2018-08" db="EMBL/GenBank/DDBJ databases">
        <title>Complete genomic analysis of a Citrobacter pasteurii isolated from cockles (Cerastoderma edule) containing a new chromosomic qnrB allele.</title>
        <authorList>
            <person name="Rodrigues A."/>
            <person name="Baptista T."/>
            <person name="Quesada A."/>
            <person name="Campos M.J."/>
        </authorList>
    </citation>
    <scope>NUCLEOTIDE SEQUENCE [LARGE SCALE GENOMIC DNA]</scope>
    <source>
        <strain evidence="2 3">BA18</strain>
    </source>
</reference>
<evidence type="ECO:0000313" key="2">
    <source>
        <dbReference type="EMBL" id="KAA1278449.1"/>
    </source>
</evidence>
<dbReference type="AlphaFoldDB" id="A0A6N6K5P4"/>
<dbReference type="Proteomes" id="UP000468420">
    <property type="component" value="Unassembled WGS sequence"/>
</dbReference>
<sequence length="130" mass="14898">MTNNGLIILILTGIVVFSIIIMYILMFIGNKNFYVICGLYKKEFGELPFNTILFYKSSPFFLTGYNIKTNFITSPLILNKKALDSSNPCDVKFIKSLPKKLTRIYVITHYFNISVAISFITLVIMAYLNK</sequence>
<evidence type="ECO:0000313" key="3">
    <source>
        <dbReference type="Proteomes" id="UP000468420"/>
    </source>
</evidence>
<feature type="transmembrane region" description="Helical" evidence="1">
    <location>
        <begin position="104"/>
        <end position="128"/>
    </location>
</feature>
<accession>A0A6N6K5P4</accession>
<organism evidence="2 3">
    <name type="scientific">Citrobacter pasteurii</name>
    <dbReference type="NCBI Taxonomy" id="1563222"/>
    <lineage>
        <taxon>Bacteria</taxon>
        <taxon>Pseudomonadati</taxon>
        <taxon>Pseudomonadota</taxon>
        <taxon>Gammaproteobacteria</taxon>
        <taxon>Enterobacterales</taxon>
        <taxon>Enterobacteriaceae</taxon>
        <taxon>Citrobacter</taxon>
    </lineage>
</organism>
<proteinExistence type="predicted"/>
<gene>
    <name evidence="2" type="ORF">DXF85_08250</name>
</gene>
<keyword evidence="1" id="KW-0812">Transmembrane</keyword>
<name>A0A6N6K5P4_9ENTR</name>
<keyword evidence="1" id="KW-0472">Membrane</keyword>
<keyword evidence="1" id="KW-1133">Transmembrane helix</keyword>
<dbReference type="EMBL" id="QRDC01000006">
    <property type="protein sequence ID" value="KAA1278449.1"/>
    <property type="molecule type" value="Genomic_DNA"/>
</dbReference>
<comment type="caution">
    <text evidence="2">The sequence shown here is derived from an EMBL/GenBank/DDBJ whole genome shotgun (WGS) entry which is preliminary data.</text>
</comment>